<keyword evidence="4" id="KW-1133">Transmembrane helix</keyword>
<dbReference type="Pfam" id="PF01657">
    <property type="entry name" value="Stress-antifung"/>
    <property type="match status" value="2"/>
</dbReference>
<keyword evidence="4" id="KW-0472">Membrane</keyword>
<gene>
    <name evidence="7" type="ORF">L1049_007347</name>
</gene>
<protein>
    <recommendedName>
        <fullName evidence="6">Gnk2-homologous domain-containing protein</fullName>
    </recommendedName>
</protein>
<comment type="caution">
    <text evidence="7">The sequence shown here is derived from an EMBL/GenBank/DDBJ whole genome shotgun (WGS) entry which is preliminary data.</text>
</comment>
<keyword evidence="2" id="KW-0677">Repeat</keyword>
<feature type="compositionally biased region" description="Polar residues" evidence="3">
    <location>
        <begin position="337"/>
        <end position="348"/>
    </location>
</feature>
<feature type="transmembrane region" description="Helical" evidence="4">
    <location>
        <begin position="276"/>
        <end position="298"/>
    </location>
</feature>
<dbReference type="Gene3D" id="3.30.430.20">
    <property type="entry name" value="Gnk2 domain, C-X8-C-X2-C motif"/>
    <property type="match status" value="2"/>
</dbReference>
<evidence type="ECO:0000256" key="4">
    <source>
        <dbReference type="SAM" id="Phobius"/>
    </source>
</evidence>
<evidence type="ECO:0000259" key="6">
    <source>
        <dbReference type="PROSITE" id="PS51473"/>
    </source>
</evidence>
<proteinExistence type="predicted"/>
<dbReference type="AlphaFoldDB" id="A0AAP0N559"/>
<dbReference type="PANTHER" id="PTHR32099">
    <property type="entry name" value="CYSTEINE-RICH REPEAT SECRETORY PROTEIN"/>
    <property type="match status" value="1"/>
</dbReference>
<accession>A0AAP0N559</accession>
<feature type="domain" description="Gnk2-homologous" evidence="6">
    <location>
        <begin position="29"/>
        <end position="133"/>
    </location>
</feature>
<evidence type="ECO:0000256" key="3">
    <source>
        <dbReference type="SAM" id="MobiDB-lite"/>
    </source>
</evidence>
<evidence type="ECO:0000256" key="2">
    <source>
        <dbReference type="ARBA" id="ARBA00022737"/>
    </source>
</evidence>
<keyword evidence="1 5" id="KW-0732">Signal</keyword>
<feature type="signal peptide" evidence="5">
    <location>
        <begin position="1"/>
        <end position="26"/>
    </location>
</feature>
<feature type="compositionally biased region" description="Basic and acidic residues" evidence="3">
    <location>
        <begin position="327"/>
        <end position="336"/>
    </location>
</feature>
<dbReference type="InterPro" id="IPR038408">
    <property type="entry name" value="GNK2_sf"/>
</dbReference>
<dbReference type="PROSITE" id="PS51473">
    <property type="entry name" value="GNK2"/>
    <property type="match status" value="2"/>
</dbReference>
<dbReference type="EMBL" id="JBBPBK010000404">
    <property type="protein sequence ID" value="KAK9265385.1"/>
    <property type="molecule type" value="Genomic_DNA"/>
</dbReference>
<evidence type="ECO:0000313" key="7">
    <source>
        <dbReference type="EMBL" id="KAK9265385.1"/>
    </source>
</evidence>
<name>A0AAP0N559_LIQFO</name>
<evidence type="ECO:0000256" key="1">
    <source>
        <dbReference type="ARBA" id="ARBA00022729"/>
    </source>
</evidence>
<dbReference type="CDD" id="cd23509">
    <property type="entry name" value="Gnk2-like"/>
    <property type="match status" value="2"/>
</dbReference>
<feature type="domain" description="Gnk2-homologous" evidence="6">
    <location>
        <begin position="139"/>
        <end position="248"/>
    </location>
</feature>
<organism evidence="7 8">
    <name type="scientific">Liquidambar formosana</name>
    <name type="common">Formosan gum</name>
    <dbReference type="NCBI Taxonomy" id="63359"/>
    <lineage>
        <taxon>Eukaryota</taxon>
        <taxon>Viridiplantae</taxon>
        <taxon>Streptophyta</taxon>
        <taxon>Embryophyta</taxon>
        <taxon>Tracheophyta</taxon>
        <taxon>Spermatophyta</taxon>
        <taxon>Magnoliopsida</taxon>
        <taxon>eudicotyledons</taxon>
        <taxon>Gunneridae</taxon>
        <taxon>Pentapetalae</taxon>
        <taxon>Saxifragales</taxon>
        <taxon>Altingiaceae</taxon>
        <taxon>Liquidambar</taxon>
    </lineage>
</organism>
<feature type="chain" id="PRO_5042869795" description="Gnk2-homologous domain-containing protein" evidence="5">
    <location>
        <begin position="27"/>
        <end position="355"/>
    </location>
</feature>
<sequence>MASFHASVVTLVFLFILSLLSLTTTAAPTYVYHFCTNASTYTPNSTYQANLNLLLSSLSSNATRDNGFYNSTVGRNSPDIAYGLFLCRGDGSTDVCRDCVTTASRELVERCPNQKVAIIWYDECLLRYSNGYIFATVAQDPRVSLLNEQNATEQDRLNQLVQDTMADAATLAVRNDQSPGKKFATATANFTSLQTLYTLVQCTPDLSPSDCNRCLSIAIAGLPGCCSGKLGGRVLLPSCNVRYDLYPFYNVTATTPPAPPLAPSTRGKEKFSSQKIIAIVVPIAVCVVLFFILCHCFLRREARKKYNAIKQENAFFARSRTELDMPMKGLESEKSTSKSMPWSVNEASITELEPR</sequence>
<keyword evidence="4" id="KW-0812">Transmembrane</keyword>
<dbReference type="InterPro" id="IPR002902">
    <property type="entry name" value="GNK2"/>
</dbReference>
<dbReference type="PANTHER" id="PTHR32099:SF42">
    <property type="entry name" value="CYSTEINE-RICH RECEPTOR-LIKE PROTEIN KINASE 9-RELATED"/>
    <property type="match status" value="1"/>
</dbReference>
<dbReference type="FunFam" id="3.30.430.20:FF:000003">
    <property type="entry name" value="Cysteine-rich RLK (RECEPTOR-like protein kinase) 10"/>
    <property type="match status" value="1"/>
</dbReference>
<evidence type="ECO:0000313" key="8">
    <source>
        <dbReference type="Proteomes" id="UP001415857"/>
    </source>
</evidence>
<reference evidence="7 8" key="1">
    <citation type="journal article" date="2024" name="Plant J.">
        <title>Genome sequences and population genomics reveal climatic adaptation and genomic divergence between two closely related sweetgum species.</title>
        <authorList>
            <person name="Xu W.Q."/>
            <person name="Ren C.Q."/>
            <person name="Zhang X.Y."/>
            <person name="Comes H.P."/>
            <person name="Liu X.H."/>
            <person name="Li Y.G."/>
            <person name="Kettle C.J."/>
            <person name="Jalonen R."/>
            <person name="Gaisberger H."/>
            <person name="Ma Y.Z."/>
            <person name="Qiu Y.X."/>
        </authorList>
    </citation>
    <scope>NUCLEOTIDE SEQUENCE [LARGE SCALE GENOMIC DNA]</scope>
    <source>
        <strain evidence="7">Hangzhou</strain>
    </source>
</reference>
<feature type="region of interest" description="Disordered" evidence="3">
    <location>
        <begin position="327"/>
        <end position="355"/>
    </location>
</feature>
<evidence type="ECO:0000256" key="5">
    <source>
        <dbReference type="SAM" id="SignalP"/>
    </source>
</evidence>
<dbReference type="FunFam" id="3.30.430.20:FF:000012">
    <property type="entry name" value="Cysteine-rich receptor-like protein kinase 25"/>
    <property type="match status" value="1"/>
</dbReference>
<dbReference type="Proteomes" id="UP001415857">
    <property type="component" value="Unassembled WGS sequence"/>
</dbReference>
<keyword evidence="8" id="KW-1185">Reference proteome</keyword>